<dbReference type="InterPro" id="IPR019687">
    <property type="entry name" value="DUF2535"/>
</dbReference>
<protein>
    <submittedName>
        <fullName evidence="1">Uncharacterized protein DUF2535</fullName>
    </submittedName>
</protein>
<gene>
    <name evidence="1" type="ORF">DFR59_104126</name>
</gene>
<keyword evidence="2" id="KW-1185">Reference proteome</keyword>
<dbReference type="EMBL" id="QQAY01000004">
    <property type="protein sequence ID" value="RDI43075.1"/>
    <property type="molecule type" value="Genomic_DNA"/>
</dbReference>
<organism evidence="1 2">
    <name type="scientific">Falsibacillus pallidus</name>
    <dbReference type="NCBI Taxonomy" id="493781"/>
    <lineage>
        <taxon>Bacteria</taxon>
        <taxon>Bacillati</taxon>
        <taxon>Bacillota</taxon>
        <taxon>Bacilli</taxon>
        <taxon>Bacillales</taxon>
        <taxon>Bacillaceae</taxon>
        <taxon>Falsibacillus</taxon>
    </lineage>
</organism>
<evidence type="ECO:0000313" key="2">
    <source>
        <dbReference type="Proteomes" id="UP000255326"/>
    </source>
</evidence>
<reference evidence="1 2" key="1">
    <citation type="submission" date="2018-07" db="EMBL/GenBank/DDBJ databases">
        <title>Genomic Encyclopedia of Type Strains, Phase IV (KMG-IV): sequencing the most valuable type-strain genomes for metagenomic binning, comparative biology and taxonomic classification.</title>
        <authorList>
            <person name="Goeker M."/>
        </authorList>
    </citation>
    <scope>NUCLEOTIDE SEQUENCE [LARGE SCALE GENOMIC DNA]</scope>
    <source>
        <strain evidence="1 2">DSM 25281</strain>
    </source>
</reference>
<comment type="caution">
    <text evidence="1">The sequence shown here is derived from an EMBL/GenBank/DDBJ whole genome shotgun (WGS) entry which is preliminary data.</text>
</comment>
<accession>A0A370GH05</accession>
<dbReference type="OrthoDB" id="2941639at2"/>
<evidence type="ECO:0000313" key="1">
    <source>
        <dbReference type="EMBL" id="RDI43075.1"/>
    </source>
</evidence>
<name>A0A370GH05_9BACI</name>
<dbReference type="Proteomes" id="UP000255326">
    <property type="component" value="Unassembled WGS sequence"/>
</dbReference>
<dbReference type="RefSeq" id="WP_114745386.1">
    <property type="nucleotide sequence ID" value="NZ_QQAY01000004.1"/>
</dbReference>
<dbReference type="AlphaFoldDB" id="A0A370GH05"/>
<dbReference type="Pfam" id="PF10751">
    <property type="entry name" value="DUF2535"/>
    <property type="match status" value="1"/>
</dbReference>
<proteinExistence type="predicted"/>
<sequence>MLLKSLEFKSENGQKVKVIEIPVLHEENPLYFKMHVRLQSFLKNIDREAQPNKVYSFKMHLKKVLKWTEYQEIYQPAELKNNA</sequence>